<dbReference type="InterPro" id="IPR036748">
    <property type="entry name" value="MTH938-like_sf"/>
</dbReference>
<dbReference type="SUPFAM" id="SSF64076">
    <property type="entry name" value="MTH938-like"/>
    <property type="match status" value="1"/>
</dbReference>
<dbReference type="HOGENOM" id="CLU_074390_5_1_2"/>
<dbReference type="GO" id="GO:0005737">
    <property type="term" value="C:cytoplasm"/>
    <property type="evidence" value="ECO:0007669"/>
    <property type="project" value="TreeGrafter"/>
</dbReference>
<dbReference type="PANTHER" id="PTHR15811:SF5">
    <property type="entry name" value="MTH938 DOMAIN-CONTAINING PROTEIN"/>
    <property type="match status" value="1"/>
</dbReference>
<gene>
    <name evidence="1" type="ORF">AFULGI_00000270</name>
</gene>
<dbReference type="CDD" id="cd05126">
    <property type="entry name" value="Mth938"/>
    <property type="match status" value="1"/>
</dbReference>
<proteinExistence type="predicted"/>
<organism evidence="1 2">
    <name type="scientific">Archaeoglobus fulgidus DSM 8774</name>
    <dbReference type="NCBI Taxonomy" id="1344584"/>
    <lineage>
        <taxon>Archaea</taxon>
        <taxon>Methanobacteriati</taxon>
        <taxon>Methanobacteriota</taxon>
        <taxon>Archaeoglobi</taxon>
        <taxon>Archaeoglobales</taxon>
        <taxon>Archaeoglobaceae</taxon>
        <taxon>Archaeoglobus</taxon>
    </lineage>
</organism>
<accession>A0A075WH13</accession>
<dbReference type="Gene3D" id="3.40.1230.10">
    <property type="entry name" value="MTH938-like"/>
    <property type="match status" value="1"/>
</dbReference>
<name>A0A075WH13_ARCFL</name>
<evidence type="ECO:0000313" key="2">
    <source>
        <dbReference type="Proteomes" id="UP000028501"/>
    </source>
</evidence>
<dbReference type="KEGG" id="afg:AFULGI_00000270"/>
<dbReference type="InterPro" id="IPR034096">
    <property type="entry name" value="AAMDC"/>
</dbReference>
<dbReference type="AlphaFoldDB" id="A0A075WH13"/>
<dbReference type="GeneID" id="24793589"/>
<reference evidence="1 2" key="1">
    <citation type="submission" date="2013-07" db="EMBL/GenBank/DDBJ databases">
        <title>Genome of Archaeoglobus fulgidus.</title>
        <authorList>
            <person name="Fiebig A."/>
            <person name="Birkeland N.-K."/>
        </authorList>
    </citation>
    <scope>NUCLEOTIDE SEQUENCE [LARGE SCALE GENOMIC DNA]</scope>
    <source>
        <strain evidence="1 2">DSM 8774</strain>
    </source>
</reference>
<dbReference type="Pfam" id="PF04430">
    <property type="entry name" value="DUF498"/>
    <property type="match status" value="1"/>
</dbReference>
<sequence length="114" mass="12870">MEVEHYSFGRIRIGGRDYTSDVIVGPDFLKPNWWRKEGHRVVLEDIVEILDLKPEVVVFGTGASGRVVVDDAVIEKLRNLGAEVIVERTDEAVKRYNKLLKAGRRVVLAAHLTC</sequence>
<dbReference type="InterPro" id="IPR007523">
    <property type="entry name" value="NDUFAF3/AAMDC"/>
</dbReference>
<dbReference type="PANTHER" id="PTHR15811">
    <property type="entry name" value="MTH938 DOMAIN-CONTAINING PROTEIN"/>
    <property type="match status" value="1"/>
</dbReference>
<dbReference type="EMBL" id="CP006577">
    <property type="protein sequence ID" value="AIG96873.1"/>
    <property type="molecule type" value="Genomic_DNA"/>
</dbReference>
<protein>
    <submittedName>
        <fullName evidence="1">Uncharacterized protein</fullName>
    </submittedName>
</protein>
<evidence type="ECO:0000313" key="1">
    <source>
        <dbReference type="EMBL" id="AIG96873.1"/>
    </source>
</evidence>
<dbReference type="Proteomes" id="UP000028501">
    <property type="component" value="Chromosome"/>
</dbReference>
<dbReference type="RefSeq" id="WP_048094748.1">
    <property type="nucleotide sequence ID" value="NZ_CP006577.1"/>
</dbReference>